<evidence type="ECO:0000256" key="2">
    <source>
        <dbReference type="ARBA" id="ARBA00001974"/>
    </source>
</evidence>
<organism evidence="13 14">
    <name type="scientific">Paenibacillus curdlanolyticus YK9</name>
    <dbReference type="NCBI Taxonomy" id="717606"/>
    <lineage>
        <taxon>Bacteria</taxon>
        <taxon>Bacillati</taxon>
        <taxon>Bacillota</taxon>
        <taxon>Bacilli</taxon>
        <taxon>Bacillales</taxon>
        <taxon>Paenibacillaceae</taxon>
        <taxon>Paenibacillus</taxon>
    </lineage>
</organism>
<keyword evidence="14" id="KW-1185">Reference proteome</keyword>
<proteinExistence type="inferred from homology"/>
<evidence type="ECO:0000256" key="8">
    <source>
        <dbReference type="ARBA" id="ARBA00022827"/>
    </source>
</evidence>
<dbReference type="NCBIfam" id="TIGR00562">
    <property type="entry name" value="proto_IX_ox"/>
    <property type="match status" value="1"/>
</dbReference>
<dbReference type="GO" id="GO:0004729">
    <property type="term" value="F:oxygen-dependent protoporphyrinogen oxidase activity"/>
    <property type="evidence" value="ECO:0007669"/>
    <property type="project" value="UniProtKB-UniRule"/>
</dbReference>
<evidence type="ECO:0000256" key="10">
    <source>
        <dbReference type="ARBA" id="ARBA00023133"/>
    </source>
</evidence>
<dbReference type="PANTHER" id="PTHR42923">
    <property type="entry name" value="PROTOPORPHYRINOGEN OXIDASE"/>
    <property type="match status" value="1"/>
</dbReference>
<dbReference type="Gene3D" id="3.50.50.60">
    <property type="entry name" value="FAD/NAD(P)-binding domain"/>
    <property type="match status" value="1"/>
</dbReference>
<evidence type="ECO:0000313" key="14">
    <source>
        <dbReference type="Proteomes" id="UP000005387"/>
    </source>
</evidence>
<keyword evidence="9 11" id="KW-0560">Oxidoreductase</keyword>
<dbReference type="UniPathway" id="UPA00252"/>
<evidence type="ECO:0000313" key="13">
    <source>
        <dbReference type="EMBL" id="EFM12365.1"/>
    </source>
</evidence>
<evidence type="ECO:0000256" key="4">
    <source>
        <dbReference type="ARBA" id="ARBA00008310"/>
    </source>
</evidence>
<dbReference type="PANTHER" id="PTHR42923:SF3">
    <property type="entry name" value="PROTOPORPHYRINOGEN OXIDASE"/>
    <property type="match status" value="1"/>
</dbReference>
<sequence>MKTIAIIGGGITGLSTAYYLQKQINERKLDATIVLIEASEQLGGKIATLPAGPFMMETGADSIVARKSNMTPLLDELGLQDEIVYNATGRSYIHVDGELKLIPEEAVFGIPLSLESLAGSTLLSAEGKVDALRDFYTPNTTFTKDDSIGDFLSFFLGKELVEKQISPVLSGVYSGELHELTLASTLPYLLDYKNEHGSIIQGLAANRAKFKGKGDKKFYSFANGLSALIDRMEERIPSVDIRKGTKAERIEKAEGSSYSIRLMNGETIQADSIVLGTLHPVAQSLLQSPMLDEEFDQMRNSSLTSVYIAFDIADDELPLDGTGFIAAENSSLICNACTWTSRKWTHTSKTSQLLVRLFYKSTKPAFEKLRNGSEQELLKTALSDVKAAMGIVAEPLHYVVTKWDDTMPNYHIRHHAIVRALETKMAEQFPRIRLAGCSYYGVGIPDCVANGEQIAVDLAEWLAGESE</sequence>
<evidence type="ECO:0000256" key="9">
    <source>
        <dbReference type="ARBA" id="ARBA00023002"/>
    </source>
</evidence>
<dbReference type="Gene3D" id="3.90.660.20">
    <property type="entry name" value="Protoporphyrinogen oxidase, mitochondrial, domain 2"/>
    <property type="match status" value="1"/>
</dbReference>
<dbReference type="RefSeq" id="WP_006037060.1">
    <property type="nucleotide sequence ID" value="NZ_AEDD01000002.1"/>
</dbReference>
<evidence type="ECO:0000256" key="7">
    <source>
        <dbReference type="ARBA" id="ARBA00022630"/>
    </source>
</evidence>
<evidence type="ECO:0000256" key="1">
    <source>
        <dbReference type="ARBA" id="ARBA00001755"/>
    </source>
</evidence>
<evidence type="ECO:0000256" key="5">
    <source>
        <dbReference type="ARBA" id="ARBA00012402"/>
    </source>
</evidence>
<keyword evidence="11" id="KW-0963">Cytoplasm</keyword>
<protein>
    <recommendedName>
        <fullName evidence="6 11">Coproporphyrinogen III oxidase</fullName>
        <ecNumber evidence="5 11">1.3.3.15</ecNumber>
    </recommendedName>
</protein>
<dbReference type="Gene3D" id="1.10.3110.10">
    <property type="entry name" value="protoporphyrinogen ix oxidase, domain 3"/>
    <property type="match status" value="1"/>
</dbReference>
<keyword evidence="10 11" id="KW-0350">Heme biosynthesis</keyword>
<dbReference type="InterPro" id="IPR036188">
    <property type="entry name" value="FAD/NAD-bd_sf"/>
</dbReference>
<comment type="cofactor">
    <cofactor evidence="2 11">
        <name>FAD</name>
        <dbReference type="ChEBI" id="CHEBI:57692"/>
    </cofactor>
</comment>
<name>E0I5X3_9BACL</name>
<dbReference type="EMBL" id="AEDD01000002">
    <property type="protein sequence ID" value="EFM12365.1"/>
    <property type="molecule type" value="Genomic_DNA"/>
</dbReference>
<comment type="pathway">
    <text evidence="3 11">Porphyrin-containing compound metabolism; protoheme biosynthesis.</text>
</comment>
<dbReference type="SUPFAM" id="SSF51905">
    <property type="entry name" value="FAD/NAD(P)-binding domain"/>
    <property type="match status" value="1"/>
</dbReference>
<evidence type="ECO:0000256" key="6">
    <source>
        <dbReference type="ARBA" id="ARBA00019046"/>
    </source>
</evidence>
<comment type="catalytic activity">
    <reaction evidence="1">
        <text>coproporphyrinogen III + 3 O2 = coproporphyrin III + 3 H2O2</text>
        <dbReference type="Rhea" id="RHEA:43436"/>
        <dbReference type="ChEBI" id="CHEBI:15379"/>
        <dbReference type="ChEBI" id="CHEBI:16240"/>
        <dbReference type="ChEBI" id="CHEBI:57309"/>
        <dbReference type="ChEBI" id="CHEBI:131725"/>
        <dbReference type="EC" id="1.3.3.15"/>
    </reaction>
    <physiologicalReaction direction="left-to-right" evidence="1">
        <dbReference type="Rhea" id="RHEA:43437"/>
    </physiologicalReaction>
</comment>
<dbReference type="InterPro" id="IPR004572">
    <property type="entry name" value="Protoporphyrinogen_oxidase"/>
</dbReference>
<dbReference type="InterPro" id="IPR002937">
    <property type="entry name" value="Amino_oxidase"/>
</dbReference>
<dbReference type="eggNOG" id="COG1232">
    <property type="taxonomic scope" value="Bacteria"/>
</dbReference>
<comment type="function">
    <text evidence="11">Involved in coproporphyrin-dependent heme b biosynthesis. Catalyzes the oxidation of coproporphyrinogen III to coproporphyrin III.</text>
</comment>
<dbReference type="GO" id="GO:0006783">
    <property type="term" value="P:heme biosynthetic process"/>
    <property type="evidence" value="ECO:0007669"/>
    <property type="project" value="UniProtKB-UniRule"/>
</dbReference>
<dbReference type="Proteomes" id="UP000005387">
    <property type="component" value="Unassembled WGS sequence"/>
</dbReference>
<evidence type="ECO:0000259" key="12">
    <source>
        <dbReference type="Pfam" id="PF01593"/>
    </source>
</evidence>
<dbReference type="OrthoDB" id="9805195at2"/>
<dbReference type="STRING" id="717606.PaecuDRAFT_1045"/>
<reference evidence="13 14" key="1">
    <citation type="submission" date="2010-07" db="EMBL/GenBank/DDBJ databases">
        <title>The draft genome of Paenibacillus curdlanolyticus YK9.</title>
        <authorList>
            <consortium name="US DOE Joint Genome Institute (JGI-PGF)"/>
            <person name="Lucas S."/>
            <person name="Copeland A."/>
            <person name="Lapidus A."/>
            <person name="Cheng J.-F."/>
            <person name="Bruce D."/>
            <person name="Goodwin L."/>
            <person name="Pitluck S."/>
            <person name="Land M.L."/>
            <person name="Hauser L."/>
            <person name="Chang Y.-J."/>
            <person name="Jeffries C."/>
            <person name="Anderson I.J."/>
            <person name="Johnson E."/>
            <person name="Loganathan U."/>
            <person name="Mulhopadhyay B."/>
            <person name="Kyrpides N."/>
            <person name="Woyke T.J."/>
        </authorList>
    </citation>
    <scope>NUCLEOTIDE SEQUENCE [LARGE SCALE GENOMIC DNA]</scope>
    <source>
        <strain evidence="13 14">YK9</strain>
    </source>
</reference>
<dbReference type="EC" id="1.3.3.15" evidence="5 11"/>
<feature type="domain" description="Amine oxidase" evidence="12">
    <location>
        <begin position="11"/>
        <end position="458"/>
    </location>
</feature>
<comment type="subcellular location">
    <subcellularLocation>
        <location evidence="11">Cytoplasm</location>
    </subcellularLocation>
</comment>
<evidence type="ECO:0000256" key="3">
    <source>
        <dbReference type="ARBA" id="ARBA00004744"/>
    </source>
</evidence>
<dbReference type="SUPFAM" id="SSF54373">
    <property type="entry name" value="FAD-linked reductases, C-terminal domain"/>
    <property type="match status" value="1"/>
</dbReference>
<comment type="similarity">
    <text evidence="4 11">Belongs to the protoporphyrinogen/coproporphyrinogen oxidase family. Coproporphyrinogen III oxidase subfamily.</text>
</comment>
<accession>E0I5X3</accession>
<keyword evidence="7 11" id="KW-0285">Flavoprotein</keyword>
<dbReference type="GO" id="GO:0005737">
    <property type="term" value="C:cytoplasm"/>
    <property type="evidence" value="ECO:0007669"/>
    <property type="project" value="UniProtKB-SubCell"/>
</dbReference>
<keyword evidence="8 11" id="KW-0274">FAD</keyword>
<dbReference type="Pfam" id="PF01593">
    <property type="entry name" value="Amino_oxidase"/>
    <property type="match status" value="1"/>
</dbReference>
<dbReference type="InterPro" id="IPR050464">
    <property type="entry name" value="Zeta_carotene_desat/Oxidored"/>
</dbReference>
<gene>
    <name evidence="13" type="ORF">PaecuDRAFT_1045</name>
</gene>
<evidence type="ECO:0000256" key="11">
    <source>
        <dbReference type="RuleBase" id="RU364052"/>
    </source>
</evidence>
<dbReference type="AlphaFoldDB" id="E0I5X3"/>